<comment type="caution">
    <text evidence="2">The sequence shown here is derived from an EMBL/GenBank/DDBJ whole genome shotgun (WGS) entry which is preliminary data.</text>
</comment>
<dbReference type="PANTHER" id="PTHR23272">
    <property type="entry name" value="BED FINGER-RELATED"/>
    <property type="match status" value="1"/>
</dbReference>
<dbReference type="Proteomes" id="UP000826656">
    <property type="component" value="Unassembled WGS sequence"/>
</dbReference>
<evidence type="ECO:0000259" key="1">
    <source>
        <dbReference type="Pfam" id="PF05699"/>
    </source>
</evidence>
<dbReference type="InterPro" id="IPR012337">
    <property type="entry name" value="RNaseH-like_sf"/>
</dbReference>
<dbReference type="SUPFAM" id="SSF53098">
    <property type="entry name" value="Ribonuclease H-like"/>
    <property type="match status" value="1"/>
</dbReference>
<keyword evidence="3" id="KW-1185">Reference proteome</keyword>
<gene>
    <name evidence="2" type="ORF">KY290_013595</name>
</gene>
<name>A0ABQ7VM61_SOLTU</name>
<dbReference type="PANTHER" id="PTHR23272:SF166">
    <property type="entry name" value="ZINC FINGER BED DOMAIN-CONTAINING PROTEIN RICESLEEPER 2-LIKE ISOFORM X1"/>
    <property type="match status" value="1"/>
</dbReference>
<organism evidence="2 3">
    <name type="scientific">Solanum tuberosum</name>
    <name type="common">Potato</name>
    <dbReference type="NCBI Taxonomy" id="4113"/>
    <lineage>
        <taxon>Eukaryota</taxon>
        <taxon>Viridiplantae</taxon>
        <taxon>Streptophyta</taxon>
        <taxon>Embryophyta</taxon>
        <taxon>Tracheophyta</taxon>
        <taxon>Spermatophyta</taxon>
        <taxon>Magnoliopsida</taxon>
        <taxon>eudicotyledons</taxon>
        <taxon>Gunneridae</taxon>
        <taxon>Pentapetalae</taxon>
        <taxon>asterids</taxon>
        <taxon>lamiids</taxon>
        <taxon>Solanales</taxon>
        <taxon>Solanaceae</taxon>
        <taxon>Solanoideae</taxon>
        <taxon>Solaneae</taxon>
        <taxon>Solanum</taxon>
    </lineage>
</organism>
<reference evidence="2 3" key="1">
    <citation type="journal article" date="2021" name="bioRxiv">
        <title>Chromosome-scale and haplotype-resolved genome assembly of a tetraploid potato cultivar.</title>
        <authorList>
            <person name="Sun H."/>
            <person name="Jiao W.-B."/>
            <person name="Krause K."/>
            <person name="Campoy J.A."/>
            <person name="Goel M."/>
            <person name="Folz-Donahue K."/>
            <person name="Kukat C."/>
            <person name="Huettel B."/>
            <person name="Schneeberger K."/>
        </authorList>
    </citation>
    <scope>NUCLEOTIDE SEQUENCE [LARGE SCALE GENOMIC DNA]</scope>
    <source>
        <strain evidence="2">SolTubOtavaFocal</strain>
        <tissue evidence="2">Leaves</tissue>
    </source>
</reference>
<evidence type="ECO:0000313" key="2">
    <source>
        <dbReference type="EMBL" id="KAH0769614.1"/>
    </source>
</evidence>
<dbReference type="Pfam" id="PF05699">
    <property type="entry name" value="Dimer_Tnp_hAT"/>
    <property type="match status" value="1"/>
</dbReference>
<dbReference type="InterPro" id="IPR008906">
    <property type="entry name" value="HATC_C_dom"/>
</dbReference>
<protein>
    <recommendedName>
        <fullName evidence="1">HAT C-terminal dimerisation domain-containing protein</fullName>
    </recommendedName>
</protein>
<dbReference type="EMBL" id="JAIVGD010000011">
    <property type="protein sequence ID" value="KAH0769614.1"/>
    <property type="molecule type" value="Genomic_DNA"/>
</dbReference>
<sequence length="171" mass="19120">MAVRIILFLKGELFFGRSAGCNYKVKIIQALYEQYANNQIGATAPTTWSKPTEEGSQSKQKKSTLFAEFKEFEGTSVCIAGKSKLDLYLEEKKLNYQTFHEMDVIKYWKDNEKKYPDLSIMARDVLSVPITTVASESAFSIGDEDKLLKETISHVNSNVIDGTSGSGVVKL</sequence>
<evidence type="ECO:0000313" key="3">
    <source>
        <dbReference type="Proteomes" id="UP000826656"/>
    </source>
</evidence>
<feature type="domain" description="HAT C-terminal dimerisation" evidence="1">
    <location>
        <begin position="85"/>
        <end position="149"/>
    </location>
</feature>
<proteinExistence type="predicted"/>
<accession>A0ABQ7VM61</accession>